<dbReference type="Gene3D" id="2.30.110.20">
    <property type="entry name" value="Hcp1-like"/>
    <property type="match status" value="1"/>
</dbReference>
<dbReference type="EMBL" id="JAMDGY010000024">
    <property type="protein sequence ID" value="MDD0991004.1"/>
    <property type="molecule type" value="Genomic_DNA"/>
</dbReference>
<dbReference type="InterPro" id="IPR008514">
    <property type="entry name" value="T6SS_Hcp"/>
</dbReference>
<dbReference type="InterPro" id="IPR036624">
    <property type="entry name" value="Hcp1-lik_sf"/>
</dbReference>
<dbReference type="PANTHER" id="PTHR34319:SF7">
    <property type="entry name" value="HNH ENDONUCLEASE DOMAIN-CONTAINING PROTEIN"/>
    <property type="match status" value="1"/>
</dbReference>
<name>A0ABT5NS48_9PSED</name>
<dbReference type="Proteomes" id="UP001148203">
    <property type="component" value="Unassembled WGS sequence"/>
</dbReference>
<gene>
    <name evidence="1" type="ORF">M5G11_10690</name>
</gene>
<dbReference type="PANTHER" id="PTHR34319">
    <property type="entry name" value="MAJOR EXPORTED PROTEIN"/>
    <property type="match status" value="1"/>
</dbReference>
<dbReference type="Pfam" id="PF05638">
    <property type="entry name" value="T6SS_HCP"/>
    <property type="match status" value="1"/>
</dbReference>
<reference evidence="1 2" key="1">
    <citation type="submission" date="2022-05" db="EMBL/GenBank/DDBJ databases">
        <title>Novel Pseudomonas spp. Isolated from a Rainbow Trout Aquaculture Facility.</title>
        <authorList>
            <person name="Testerman T."/>
            <person name="Graf J."/>
        </authorList>
    </citation>
    <scope>NUCLEOTIDE SEQUENCE [LARGE SCALE GENOMIC DNA]</scope>
    <source>
        <strain evidence="1 2">ID681</strain>
    </source>
</reference>
<proteinExistence type="predicted"/>
<accession>A0ABT5NS48</accession>
<protein>
    <submittedName>
        <fullName evidence="1">Hcp family type VI secretion system effector</fullName>
    </submittedName>
</protein>
<keyword evidence="2" id="KW-1185">Reference proteome</keyword>
<evidence type="ECO:0000313" key="1">
    <source>
        <dbReference type="EMBL" id="MDD0991004.1"/>
    </source>
</evidence>
<dbReference type="NCBIfam" id="TIGR03344">
    <property type="entry name" value="VI_effect_Hcp1"/>
    <property type="match status" value="1"/>
</dbReference>
<sequence length="161" mass="17743">MAIYGYMTITGKQQGLISAGCSTQDSIGNKCQAGHTDEIMVLSLSHRLMNSGNVMHATHYPVLITKNVDKASPLLGQALANREEIECVIDLYRTSAQGGVQKYYTLKLKGGQLADLMFDVPHAVLQNETEATEQIVMRYQSITWTHHLAGTSGYSLWGEHE</sequence>
<dbReference type="InterPro" id="IPR052947">
    <property type="entry name" value="T6SS_Hcp1_domain"/>
</dbReference>
<comment type="caution">
    <text evidence="1">The sequence shown here is derived from an EMBL/GenBank/DDBJ whole genome shotgun (WGS) entry which is preliminary data.</text>
</comment>
<dbReference type="SUPFAM" id="SSF141452">
    <property type="entry name" value="Hcp1-like"/>
    <property type="match status" value="1"/>
</dbReference>
<dbReference type="RefSeq" id="WP_273910023.1">
    <property type="nucleotide sequence ID" value="NZ_JAMDGX010000020.1"/>
</dbReference>
<evidence type="ECO:0000313" key="2">
    <source>
        <dbReference type="Proteomes" id="UP001148203"/>
    </source>
</evidence>
<organism evidence="1 2">
    <name type="scientific">Pseudomonas fontis</name>
    <dbReference type="NCBI Taxonomy" id="2942633"/>
    <lineage>
        <taxon>Bacteria</taxon>
        <taxon>Pseudomonadati</taxon>
        <taxon>Pseudomonadota</taxon>
        <taxon>Gammaproteobacteria</taxon>
        <taxon>Pseudomonadales</taxon>
        <taxon>Pseudomonadaceae</taxon>
        <taxon>Pseudomonas</taxon>
    </lineage>
</organism>